<evidence type="ECO:0000313" key="2">
    <source>
        <dbReference type="EMBL" id="QDU82838.1"/>
    </source>
</evidence>
<dbReference type="OrthoDB" id="212248at2"/>
<organism evidence="2 3">
    <name type="scientific">Polystyrenella longa</name>
    <dbReference type="NCBI Taxonomy" id="2528007"/>
    <lineage>
        <taxon>Bacteria</taxon>
        <taxon>Pseudomonadati</taxon>
        <taxon>Planctomycetota</taxon>
        <taxon>Planctomycetia</taxon>
        <taxon>Planctomycetales</taxon>
        <taxon>Planctomycetaceae</taxon>
        <taxon>Polystyrenella</taxon>
    </lineage>
</organism>
<name>A0A518CUF3_9PLAN</name>
<keyword evidence="1" id="KW-0812">Transmembrane</keyword>
<protein>
    <submittedName>
        <fullName evidence="2">Uncharacterized protein</fullName>
    </submittedName>
</protein>
<dbReference type="Proteomes" id="UP000317178">
    <property type="component" value="Chromosome"/>
</dbReference>
<sequence>MSRDRFEDELEYDDGPGPQKSGMSTGMKVFLWILVGGGVCMLICCGVGIYFASNMMSFSDKPADAIATTNEITTISIPQEQFPPKGSMKMDFFGFYSMKMAIYSDENGKGANTLFLMNMQIANLSADEMETSMKDSMGQQGQGNNLQIDSSEVRQIDINGQNHDFTFSEATDKDDGGKFRQIQGTFPAKQGTAFLMMQIPEEDYNEEAVMQMLDSIE</sequence>
<proteinExistence type="predicted"/>
<dbReference type="KEGG" id="plon:Pla110_46010"/>
<keyword evidence="3" id="KW-1185">Reference proteome</keyword>
<keyword evidence="1" id="KW-1133">Transmembrane helix</keyword>
<dbReference type="RefSeq" id="WP_144999345.1">
    <property type="nucleotide sequence ID" value="NZ_CP036281.1"/>
</dbReference>
<feature type="transmembrane region" description="Helical" evidence="1">
    <location>
        <begin position="29"/>
        <end position="52"/>
    </location>
</feature>
<gene>
    <name evidence="2" type="ORF">Pla110_46010</name>
</gene>
<reference evidence="2 3" key="1">
    <citation type="submission" date="2019-02" db="EMBL/GenBank/DDBJ databases">
        <title>Deep-cultivation of Planctomycetes and their phenomic and genomic characterization uncovers novel biology.</title>
        <authorList>
            <person name="Wiegand S."/>
            <person name="Jogler M."/>
            <person name="Boedeker C."/>
            <person name="Pinto D."/>
            <person name="Vollmers J."/>
            <person name="Rivas-Marin E."/>
            <person name="Kohn T."/>
            <person name="Peeters S.H."/>
            <person name="Heuer A."/>
            <person name="Rast P."/>
            <person name="Oberbeckmann S."/>
            <person name="Bunk B."/>
            <person name="Jeske O."/>
            <person name="Meyerdierks A."/>
            <person name="Storesund J.E."/>
            <person name="Kallscheuer N."/>
            <person name="Luecker S."/>
            <person name="Lage O.M."/>
            <person name="Pohl T."/>
            <person name="Merkel B.J."/>
            <person name="Hornburger P."/>
            <person name="Mueller R.-W."/>
            <person name="Bruemmer F."/>
            <person name="Labrenz M."/>
            <person name="Spormann A.M."/>
            <person name="Op den Camp H."/>
            <person name="Overmann J."/>
            <person name="Amann R."/>
            <person name="Jetten M.S.M."/>
            <person name="Mascher T."/>
            <person name="Medema M.H."/>
            <person name="Devos D.P."/>
            <person name="Kaster A.-K."/>
            <person name="Ovreas L."/>
            <person name="Rohde M."/>
            <person name="Galperin M.Y."/>
            <person name="Jogler C."/>
        </authorList>
    </citation>
    <scope>NUCLEOTIDE SEQUENCE [LARGE SCALE GENOMIC DNA]</scope>
    <source>
        <strain evidence="2 3">Pla110</strain>
    </source>
</reference>
<evidence type="ECO:0000313" key="3">
    <source>
        <dbReference type="Proteomes" id="UP000317178"/>
    </source>
</evidence>
<dbReference type="AlphaFoldDB" id="A0A518CUF3"/>
<keyword evidence="1" id="KW-0472">Membrane</keyword>
<evidence type="ECO:0000256" key="1">
    <source>
        <dbReference type="SAM" id="Phobius"/>
    </source>
</evidence>
<accession>A0A518CUF3</accession>
<dbReference type="EMBL" id="CP036281">
    <property type="protein sequence ID" value="QDU82838.1"/>
    <property type="molecule type" value="Genomic_DNA"/>
</dbReference>